<proteinExistence type="predicted"/>
<gene>
    <name evidence="2" type="ORF">IPL58_12345</name>
</gene>
<accession>A0A9D7K1P9</accession>
<dbReference type="InterPro" id="IPR015890">
    <property type="entry name" value="Chorismate_C"/>
</dbReference>
<reference evidence="2" key="1">
    <citation type="submission" date="2020-10" db="EMBL/GenBank/DDBJ databases">
        <title>Connecting structure to function with the recovery of over 1000 high-quality activated sludge metagenome-assembled genomes encoding full-length rRNA genes using long-read sequencing.</title>
        <authorList>
            <person name="Singleton C.M."/>
            <person name="Petriglieri F."/>
            <person name="Kristensen J.M."/>
            <person name="Kirkegaard R.H."/>
            <person name="Michaelsen T.Y."/>
            <person name="Andersen M.H."/>
            <person name="Karst S.M."/>
            <person name="Dueholm M.S."/>
            <person name="Nielsen P.H."/>
            <person name="Albertsen M."/>
        </authorList>
    </citation>
    <scope>NUCLEOTIDE SEQUENCE</scope>
    <source>
        <strain evidence="2">Hirt_18-Q3-R61-65_BATAC.395</strain>
    </source>
</reference>
<name>A0A9D7K1P9_9PROT</name>
<dbReference type="Pfam" id="PF00425">
    <property type="entry name" value="Chorismate_bind"/>
    <property type="match status" value="1"/>
</dbReference>
<evidence type="ECO:0000313" key="3">
    <source>
        <dbReference type="Proteomes" id="UP000886689"/>
    </source>
</evidence>
<dbReference type="Proteomes" id="UP000886689">
    <property type="component" value="Unassembled WGS sequence"/>
</dbReference>
<dbReference type="AlphaFoldDB" id="A0A9D7K1P9"/>
<dbReference type="Gene3D" id="3.60.120.10">
    <property type="entry name" value="Anthranilate synthase"/>
    <property type="match status" value="1"/>
</dbReference>
<dbReference type="InterPro" id="IPR005801">
    <property type="entry name" value="ADC_synthase"/>
</dbReference>
<evidence type="ECO:0000259" key="1">
    <source>
        <dbReference type="Pfam" id="PF00425"/>
    </source>
</evidence>
<evidence type="ECO:0000313" key="2">
    <source>
        <dbReference type="EMBL" id="MBK8524800.1"/>
    </source>
</evidence>
<feature type="domain" description="Chorismate-utilising enzyme C-terminal" evidence="1">
    <location>
        <begin position="21"/>
        <end position="95"/>
    </location>
</feature>
<sequence length="100" mass="10720">MGDPLRPAALLDFAPALDAVEHRDALTRIRSYIAAGDCYQVNFTFPFMASVSVTPLAFMPALRQAQPVANGGLIVTSQTCILSLSPELFVERHAGFSVPA</sequence>
<dbReference type="SUPFAM" id="SSF56322">
    <property type="entry name" value="ADC synthase"/>
    <property type="match status" value="1"/>
</dbReference>
<dbReference type="EMBL" id="JADJUC010000014">
    <property type="protein sequence ID" value="MBK8524800.1"/>
    <property type="molecule type" value="Genomic_DNA"/>
</dbReference>
<comment type="caution">
    <text evidence="2">The sequence shown here is derived from an EMBL/GenBank/DDBJ whole genome shotgun (WGS) entry which is preliminary data.</text>
</comment>
<protein>
    <submittedName>
        <fullName evidence="2">Chorismate-binding protein</fullName>
    </submittedName>
</protein>
<organism evidence="2 3">
    <name type="scientific">Candidatus Proximibacter danicus</name>
    <dbReference type="NCBI Taxonomy" id="2954365"/>
    <lineage>
        <taxon>Bacteria</taxon>
        <taxon>Pseudomonadati</taxon>
        <taxon>Pseudomonadota</taxon>
        <taxon>Betaproteobacteria</taxon>
        <taxon>Candidatus Proximibacter</taxon>
    </lineage>
</organism>